<reference evidence="2" key="2">
    <citation type="submission" date="2020-11" db="EMBL/GenBank/DDBJ databases">
        <authorList>
            <person name="McCartney M.A."/>
            <person name="Auch B."/>
            <person name="Kono T."/>
            <person name="Mallez S."/>
            <person name="Becker A."/>
            <person name="Gohl D.M."/>
            <person name="Silverstein K.A.T."/>
            <person name="Koren S."/>
            <person name="Bechman K.B."/>
            <person name="Herman A."/>
            <person name="Abrahante J.E."/>
            <person name="Garbe J."/>
        </authorList>
    </citation>
    <scope>NUCLEOTIDE SEQUENCE</scope>
    <source>
        <strain evidence="2">Duluth1</strain>
        <tissue evidence="2">Whole animal</tissue>
    </source>
</reference>
<evidence type="ECO:0000313" key="3">
    <source>
        <dbReference type="Proteomes" id="UP000828390"/>
    </source>
</evidence>
<feature type="region of interest" description="Disordered" evidence="1">
    <location>
        <begin position="1"/>
        <end position="62"/>
    </location>
</feature>
<proteinExistence type="predicted"/>
<protein>
    <submittedName>
        <fullName evidence="2">Uncharacterized protein</fullName>
    </submittedName>
</protein>
<reference evidence="2" key="1">
    <citation type="journal article" date="2019" name="bioRxiv">
        <title>The Genome of the Zebra Mussel, Dreissena polymorpha: A Resource for Invasive Species Research.</title>
        <authorList>
            <person name="McCartney M.A."/>
            <person name="Auch B."/>
            <person name="Kono T."/>
            <person name="Mallez S."/>
            <person name="Zhang Y."/>
            <person name="Obille A."/>
            <person name="Becker A."/>
            <person name="Abrahante J.E."/>
            <person name="Garbe J."/>
            <person name="Badalamenti J.P."/>
            <person name="Herman A."/>
            <person name="Mangelson H."/>
            <person name="Liachko I."/>
            <person name="Sullivan S."/>
            <person name="Sone E.D."/>
            <person name="Koren S."/>
            <person name="Silverstein K.A.T."/>
            <person name="Beckman K.B."/>
            <person name="Gohl D.M."/>
        </authorList>
    </citation>
    <scope>NUCLEOTIDE SEQUENCE</scope>
    <source>
        <strain evidence="2">Duluth1</strain>
        <tissue evidence="2">Whole animal</tissue>
    </source>
</reference>
<gene>
    <name evidence="2" type="ORF">DPMN_011529</name>
</gene>
<dbReference type="EMBL" id="JAIWYP010000001">
    <property type="protein sequence ID" value="KAH3887512.1"/>
    <property type="molecule type" value="Genomic_DNA"/>
</dbReference>
<evidence type="ECO:0000256" key="1">
    <source>
        <dbReference type="SAM" id="MobiDB-lite"/>
    </source>
</evidence>
<name>A0A9D4N0R0_DREPO</name>
<organism evidence="2 3">
    <name type="scientific">Dreissena polymorpha</name>
    <name type="common">Zebra mussel</name>
    <name type="synonym">Mytilus polymorpha</name>
    <dbReference type="NCBI Taxonomy" id="45954"/>
    <lineage>
        <taxon>Eukaryota</taxon>
        <taxon>Metazoa</taxon>
        <taxon>Spiralia</taxon>
        <taxon>Lophotrochozoa</taxon>
        <taxon>Mollusca</taxon>
        <taxon>Bivalvia</taxon>
        <taxon>Autobranchia</taxon>
        <taxon>Heteroconchia</taxon>
        <taxon>Euheterodonta</taxon>
        <taxon>Imparidentia</taxon>
        <taxon>Neoheterodontei</taxon>
        <taxon>Myida</taxon>
        <taxon>Dreissenoidea</taxon>
        <taxon>Dreissenidae</taxon>
        <taxon>Dreissena</taxon>
    </lineage>
</organism>
<keyword evidence="3" id="KW-1185">Reference proteome</keyword>
<evidence type="ECO:0000313" key="2">
    <source>
        <dbReference type="EMBL" id="KAH3887512.1"/>
    </source>
</evidence>
<comment type="caution">
    <text evidence="2">The sequence shown here is derived from an EMBL/GenBank/DDBJ whole genome shotgun (WGS) entry which is preliminary data.</text>
</comment>
<dbReference type="Proteomes" id="UP000828390">
    <property type="component" value="Unassembled WGS sequence"/>
</dbReference>
<dbReference type="AlphaFoldDB" id="A0A9D4N0R0"/>
<accession>A0A9D4N0R0</accession>
<sequence length="86" mass="9834">MDDSTKDGSDSDWDSTLDFTSPRQVGIGQLRPQFEGEIEEESALSGESDIEEEQDMPNDKNVIRNGRTTHFVLNMRLLLRMDIFLL</sequence>
<feature type="compositionally biased region" description="Acidic residues" evidence="1">
    <location>
        <begin position="36"/>
        <end position="56"/>
    </location>
</feature>